<keyword evidence="4" id="KW-0539">Nucleus</keyword>
<feature type="region of interest" description="Disordered" evidence="5">
    <location>
        <begin position="507"/>
        <end position="534"/>
    </location>
</feature>
<feature type="domain" description="Chromatin assembly factor 1 subunit p150 C-terminal" evidence="7">
    <location>
        <begin position="688"/>
        <end position="862"/>
    </location>
</feature>
<feature type="compositionally biased region" description="Low complexity" evidence="5">
    <location>
        <begin position="295"/>
        <end position="304"/>
    </location>
</feature>
<feature type="compositionally biased region" description="Acidic residues" evidence="5">
    <location>
        <begin position="280"/>
        <end position="294"/>
    </location>
</feature>
<keyword evidence="2" id="KW-0227">DNA damage</keyword>
<keyword evidence="9" id="KW-1185">Reference proteome</keyword>
<dbReference type="PANTHER" id="PTHR15272:SF0">
    <property type="entry name" value="CHROMATIN ASSEMBLY FACTOR 1 SUBUNIT A"/>
    <property type="match status" value="1"/>
</dbReference>
<dbReference type="GO" id="GO:0005634">
    <property type="term" value="C:nucleus"/>
    <property type="evidence" value="ECO:0007669"/>
    <property type="project" value="UniProtKB-SubCell"/>
</dbReference>
<dbReference type="GO" id="GO:0033186">
    <property type="term" value="C:CAF-1 complex"/>
    <property type="evidence" value="ECO:0007669"/>
    <property type="project" value="TreeGrafter"/>
</dbReference>
<dbReference type="OrthoDB" id="79480at2759"/>
<feature type="region of interest" description="Disordered" evidence="5">
    <location>
        <begin position="856"/>
        <end position="893"/>
    </location>
</feature>
<dbReference type="PANTHER" id="PTHR15272">
    <property type="entry name" value="CHROMATIN ASSEMBLY FACTOR 1 SUBUNIT A CAF-1 SUBUNIT A"/>
    <property type="match status" value="1"/>
</dbReference>
<feature type="compositionally biased region" description="Basic and acidic residues" evidence="5">
    <location>
        <begin position="255"/>
        <end position="278"/>
    </location>
</feature>
<name>A0A0M4EWV9_DROBS</name>
<feature type="compositionally biased region" description="Low complexity" evidence="5">
    <location>
        <begin position="429"/>
        <end position="439"/>
    </location>
</feature>
<evidence type="ECO:0000256" key="2">
    <source>
        <dbReference type="ARBA" id="ARBA00022763"/>
    </source>
</evidence>
<feature type="compositionally biased region" description="Basic and acidic residues" evidence="5">
    <location>
        <begin position="305"/>
        <end position="423"/>
    </location>
</feature>
<dbReference type="GO" id="GO:0006281">
    <property type="term" value="P:DNA repair"/>
    <property type="evidence" value="ECO:0007669"/>
    <property type="project" value="UniProtKB-KW"/>
</dbReference>
<feature type="compositionally biased region" description="Basic and acidic residues" evidence="5">
    <location>
        <begin position="229"/>
        <end position="238"/>
    </location>
</feature>
<feature type="compositionally biased region" description="Low complexity" evidence="5">
    <location>
        <begin position="193"/>
        <end position="205"/>
    </location>
</feature>
<evidence type="ECO:0000256" key="1">
    <source>
        <dbReference type="ARBA" id="ARBA00004123"/>
    </source>
</evidence>
<dbReference type="Proteomes" id="UP000494163">
    <property type="component" value="Chromosome X"/>
</dbReference>
<organism evidence="8 9">
    <name type="scientific">Drosophila busckii</name>
    <name type="common">Fruit fly</name>
    <dbReference type="NCBI Taxonomy" id="30019"/>
    <lineage>
        <taxon>Eukaryota</taxon>
        <taxon>Metazoa</taxon>
        <taxon>Ecdysozoa</taxon>
        <taxon>Arthropoda</taxon>
        <taxon>Hexapoda</taxon>
        <taxon>Insecta</taxon>
        <taxon>Pterygota</taxon>
        <taxon>Neoptera</taxon>
        <taxon>Endopterygota</taxon>
        <taxon>Diptera</taxon>
        <taxon>Brachycera</taxon>
        <taxon>Muscomorpha</taxon>
        <taxon>Ephydroidea</taxon>
        <taxon>Drosophilidae</taxon>
        <taxon>Drosophila</taxon>
    </lineage>
</organism>
<feature type="compositionally biased region" description="Acidic residues" evidence="5">
    <location>
        <begin position="934"/>
        <end position="943"/>
    </location>
</feature>
<keyword evidence="3" id="KW-0234">DNA repair</keyword>
<feature type="compositionally biased region" description="Acidic residues" evidence="5">
    <location>
        <begin position="127"/>
        <end position="144"/>
    </location>
</feature>
<feature type="domain" description="Chromatin assembly factor 1 subunit A dimerization" evidence="6">
    <location>
        <begin position="563"/>
        <end position="634"/>
    </location>
</feature>
<evidence type="ECO:0000256" key="4">
    <source>
        <dbReference type="ARBA" id="ARBA00023242"/>
    </source>
</evidence>
<dbReference type="InterPro" id="IPR022043">
    <property type="entry name" value="CAF1A_DD"/>
</dbReference>
<dbReference type="EMBL" id="CP012528">
    <property type="protein sequence ID" value="ALC50022.1"/>
    <property type="molecule type" value="Genomic_DNA"/>
</dbReference>
<evidence type="ECO:0000256" key="5">
    <source>
        <dbReference type="SAM" id="MobiDB-lite"/>
    </source>
</evidence>
<dbReference type="GO" id="GO:0006260">
    <property type="term" value="P:DNA replication"/>
    <property type="evidence" value="ECO:0007669"/>
    <property type="project" value="UniProtKB-KW"/>
</dbReference>
<feature type="compositionally biased region" description="Acidic residues" evidence="5">
    <location>
        <begin position="605"/>
        <end position="621"/>
    </location>
</feature>
<feature type="region of interest" description="Disordered" evidence="5">
    <location>
        <begin position="605"/>
        <end position="638"/>
    </location>
</feature>
<dbReference type="AlphaFoldDB" id="A0A0M4EWV9"/>
<dbReference type="GO" id="GO:0006334">
    <property type="term" value="P:nucleosome assembly"/>
    <property type="evidence" value="ECO:0007669"/>
    <property type="project" value="TreeGrafter"/>
</dbReference>
<evidence type="ECO:0000313" key="8">
    <source>
        <dbReference type="EMBL" id="ALC50022.1"/>
    </source>
</evidence>
<feature type="compositionally biased region" description="Low complexity" evidence="5">
    <location>
        <begin position="918"/>
        <end position="928"/>
    </location>
</feature>
<feature type="region of interest" description="Disordered" evidence="5">
    <location>
        <begin position="1"/>
        <end position="31"/>
    </location>
</feature>
<dbReference type="STRING" id="30019.A0A0M4EWV9"/>
<accession>A0A0M4EWV9</accession>
<dbReference type="Pfam" id="PF15539">
    <property type="entry name" value="CAF1-p150_C2"/>
    <property type="match status" value="1"/>
</dbReference>
<proteinExistence type="predicted"/>
<protein>
    <submittedName>
        <fullName evidence="8">Caf1-180</fullName>
    </submittedName>
</protein>
<reference evidence="8 9" key="1">
    <citation type="submission" date="2015-08" db="EMBL/GenBank/DDBJ databases">
        <title>Ancestral chromatin configuration constrains chromatin evolution on differentiating sex chromosomes in Drosophila.</title>
        <authorList>
            <person name="Zhou Q."/>
            <person name="Bachtrog D."/>
        </authorList>
    </citation>
    <scope>NUCLEOTIDE SEQUENCE [LARGE SCALE GENOMIC DNA]</scope>
    <source>
        <tissue evidence="8">Whole larvae</tissue>
    </source>
</reference>
<evidence type="ECO:0000259" key="7">
    <source>
        <dbReference type="Pfam" id="PF15539"/>
    </source>
</evidence>
<feature type="region of interest" description="Disordered" evidence="5">
    <location>
        <begin position="917"/>
        <end position="943"/>
    </location>
</feature>
<comment type="subcellular location">
    <subcellularLocation>
        <location evidence="1">Nucleus</location>
    </subcellularLocation>
</comment>
<dbReference type="InterPro" id="IPR029105">
    <property type="entry name" value="CAF1-p150_C2"/>
</dbReference>
<evidence type="ECO:0000256" key="3">
    <source>
        <dbReference type="ARBA" id="ARBA00023204"/>
    </source>
</evidence>
<feature type="compositionally biased region" description="Acidic residues" evidence="5">
    <location>
        <begin position="629"/>
        <end position="638"/>
    </location>
</feature>
<gene>
    <name evidence="8" type="ORF">Dbus_chrXg1878</name>
</gene>
<evidence type="ECO:0000313" key="9">
    <source>
        <dbReference type="Proteomes" id="UP000494163"/>
    </source>
</evidence>
<feature type="compositionally biased region" description="Basic residues" evidence="5">
    <location>
        <begin position="178"/>
        <end position="189"/>
    </location>
</feature>
<feature type="compositionally biased region" description="Basic and acidic residues" evidence="5">
    <location>
        <begin position="13"/>
        <end position="24"/>
    </location>
</feature>
<evidence type="ECO:0000259" key="6">
    <source>
        <dbReference type="Pfam" id="PF12253"/>
    </source>
</evidence>
<dbReference type="Pfam" id="PF12253">
    <property type="entry name" value="CAF1A_dimeriz"/>
    <property type="match status" value="1"/>
</dbReference>
<feature type="region of interest" description="Disordered" evidence="5">
    <location>
        <begin position="64"/>
        <end position="467"/>
    </location>
</feature>
<sequence>MSAGIIKTPSTGRSKDANVTKSAERTGSAGKKLVQTRLPFKLITTPLAKDEAATTATPSSAGVVEIIELDDEQEVTREPRKRKLSYSEAEQLPSAAAETEQLRRSNSKENMAVSVITSKKSKATEADVAEDVVELDADEDDDDEVQAKKQPPTKQEKQPAKRKKSLEQAAPIQIKLPLSKRAKRRKHLKKTEAQATPEPAPAAAAERSDSSDDIEAIAQQLNPQKKPKVLLEQKKQSEAESSADEAKAPNSSELELDKQTAETARDSEMEMEVDKPAAEPENDTELEMELEAEAEQPALSLELAAQEKSEKHLTPKQLKLMEQRRQAREVKEQKLLEERRLKQQEKEQQAQQRKSEREAKEEVRRKEREDKEKERRKEREERERKRQAETEEKRKRNEAKEEALRQKNEERKRKEQEKEEAELKKKRAAASFSKFFVAKQLRKEPQEQQPELNAEQEQDTAFRPFQIKEDMILAPVRRTTLDERQRRQLDSSCVENEATAQLYLEQLRQGAHKPLRSERDARLKRRAKDEDEDDEVQVIDDLATAGMPIDEERAKQLPWMRVKYLHFADNRRPPYYGTWRKRSQLIRARRPLAQDKAHFDYEVDSDCEWEEEEPGESLSASEDEKERESEEESEEEYNEWFVPHGHLSDEELQNDDEQDNHTREAQQAKLQVLQQEFAQEMKKQTKKIKPRLLGPVWLDAEGGKSLLCPAVFTQTIEMYACWQLQPLTLEPPAAPQDELPVVEEPLQLTEPLLQQLVRLIHGNSNSKQFLISEYLEFLKTQLQSGQLLPAKTLVREKFDELASWKPVELTPSAEAKDNKKSKKPKKRLCWLVSDSMLQKYELTDLTLQNQWNYTLTPKSNPSKAEEPPATPTVDSAEHLPPAPAAQKKRNSLPAAAAAVELASTSSPKLAFISKFLRKPGATPTKPATPSVPAPDEDVVMLSD</sequence>
<dbReference type="OMA" id="RAKYLHF"/>